<feature type="region of interest" description="Disordered" evidence="1">
    <location>
        <begin position="1"/>
        <end position="52"/>
    </location>
</feature>
<dbReference type="Proteomes" id="UP000281498">
    <property type="component" value="Unassembled WGS sequence"/>
</dbReference>
<dbReference type="OrthoDB" id="2068061at2"/>
<gene>
    <name evidence="2" type="ORF">CR203_00035</name>
</gene>
<sequence>MGQYFGFGPGQGQGPPGPPPGGSPGSGAGAQQGPPPGPPPSTPPLQSFGQQEDIGVFAVDPGAFYGCLYRYTYVRLENGRRFWFWPTFIGRRSVAGYRWRPRQYRWVYMGIDTNQIRSFQCR</sequence>
<evidence type="ECO:0000313" key="2">
    <source>
        <dbReference type="EMBL" id="RKL69363.1"/>
    </source>
</evidence>
<evidence type="ECO:0000313" key="3">
    <source>
        <dbReference type="Proteomes" id="UP000281498"/>
    </source>
</evidence>
<dbReference type="EMBL" id="PDOE01000001">
    <property type="protein sequence ID" value="RKL69363.1"/>
    <property type="molecule type" value="Genomic_DNA"/>
</dbReference>
<dbReference type="AlphaFoldDB" id="A0A3A9KIE6"/>
<feature type="compositionally biased region" description="Pro residues" evidence="1">
    <location>
        <begin position="33"/>
        <end position="43"/>
    </location>
</feature>
<keyword evidence="3" id="KW-1185">Reference proteome</keyword>
<reference evidence="2 3" key="1">
    <citation type="submission" date="2017-10" db="EMBL/GenBank/DDBJ databases">
        <title>Bacillus sp. nov., a halophilic bacterium isolated from a Keqin Lake.</title>
        <authorList>
            <person name="Wang H."/>
        </authorList>
    </citation>
    <scope>NUCLEOTIDE SEQUENCE [LARGE SCALE GENOMIC DNA]</scope>
    <source>
        <strain evidence="2 3">KCTC 13187</strain>
    </source>
</reference>
<protein>
    <submittedName>
        <fullName evidence="2">Transporter</fullName>
    </submittedName>
</protein>
<accession>A0A3A9KIE6</accession>
<feature type="compositionally biased region" description="Gly residues" evidence="1">
    <location>
        <begin position="1"/>
        <end position="14"/>
    </location>
</feature>
<comment type="caution">
    <text evidence="2">The sequence shown here is derived from an EMBL/GenBank/DDBJ whole genome shotgun (WGS) entry which is preliminary data.</text>
</comment>
<evidence type="ECO:0000256" key="1">
    <source>
        <dbReference type="SAM" id="MobiDB-lite"/>
    </source>
</evidence>
<name>A0A3A9KIE6_9BACI</name>
<organism evidence="2 3">
    <name type="scientific">Salipaludibacillus neizhouensis</name>
    <dbReference type="NCBI Taxonomy" id="885475"/>
    <lineage>
        <taxon>Bacteria</taxon>
        <taxon>Bacillati</taxon>
        <taxon>Bacillota</taxon>
        <taxon>Bacilli</taxon>
        <taxon>Bacillales</taxon>
        <taxon>Bacillaceae</taxon>
    </lineage>
</organism>
<dbReference type="RefSeq" id="WP_110937692.1">
    <property type="nucleotide sequence ID" value="NZ_KZ614146.1"/>
</dbReference>
<proteinExistence type="predicted"/>